<dbReference type="SUPFAM" id="SSF53098">
    <property type="entry name" value="Ribonuclease H-like"/>
    <property type="match status" value="1"/>
</dbReference>
<dbReference type="RefSeq" id="XP_002673877.1">
    <property type="nucleotide sequence ID" value="XM_002673831.1"/>
</dbReference>
<feature type="compositionally biased region" description="Polar residues" evidence="9">
    <location>
        <begin position="766"/>
        <end position="777"/>
    </location>
</feature>
<dbReference type="SUPFAM" id="SSF47819">
    <property type="entry name" value="HRDC-like"/>
    <property type="match status" value="1"/>
</dbReference>
<dbReference type="Pfam" id="PF08066">
    <property type="entry name" value="PMC2NT"/>
    <property type="match status" value="1"/>
</dbReference>
<dbReference type="InterPro" id="IPR049559">
    <property type="entry name" value="Rrp6p-like_exo"/>
</dbReference>
<dbReference type="GO" id="GO:0071035">
    <property type="term" value="P:nuclear polyadenylation-dependent rRNA catabolic process"/>
    <property type="evidence" value="ECO:0007669"/>
    <property type="project" value="TreeGrafter"/>
</dbReference>
<dbReference type="KEGG" id="ngr:NAEGRDRAFT_80761"/>
<gene>
    <name evidence="11" type="ORF">NAEGRDRAFT_80761</name>
</gene>
<dbReference type="Pfam" id="PF00570">
    <property type="entry name" value="HRDC"/>
    <property type="match status" value="1"/>
</dbReference>
<evidence type="ECO:0000256" key="1">
    <source>
        <dbReference type="ARBA" id="ARBA00004123"/>
    </source>
</evidence>
<evidence type="ECO:0000256" key="7">
    <source>
        <dbReference type="ARBA" id="ARBA00023242"/>
    </source>
</evidence>
<dbReference type="eggNOG" id="KOG2206">
    <property type="taxonomic scope" value="Eukaryota"/>
</dbReference>
<feature type="domain" description="HRDC" evidence="10">
    <location>
        <begin position="562"/>
        <end position="642"/>
    </location>
</feature>
<dbReference type="InterPro" id="IPR002121">
    <property type="entry name" value="HRDC_dom"/>
</dbReference>
<dbReference type="FunCoup" id="D2VPJ2">
    <property type="interactions" value="635"/>
</dbReference>
<dbReference type="InterPro" id="IPR036397">
    <property type="entry name" value="RNaseH_sf"/>
</dbReference>
<comment type="subcellular location">
    <subcellularLocation>
        <location evidence="1">Nucleus</location>
    </subcellularLocation>
</comment>
<feature type="region of interest" description="Disordered" evidence="9">
    <location>
        <begin position="1"/>
        <end position="87"/>
    </location>
</feature>
<dbReference type="Pfam" id="PF01612">
    <property type="entry name" value="DNA_pol_A_exo1"/>
    <property type="match status" value="1"/>
</dbReference>
<dbReference type="Gene3D" id="3.30.420.10">
    <property type="entry name" value="Ribonuclease H-like superfamily/Ribonuclease H"/>
    <property type="match status" value="1"/>
</dbReference>
<feature type="compositionally biased region" description="Low complexity" evidence="9">
    <location>
        <begin position="15"/>
        <end position="84"/>
    </location>
</feature>
<dbReference type="STRING" id="5762.D2VPJ2"/>
<sequence length="956" mass="107647">MKKKTNSQPYGGGQKKNNNNNNRNNNKQKPSNTTTQQQTTTSSSIIQQQQQANATATTTPIVNNNTTTATQQNSTTTASSSNVNKQEGKASVLIGDKPLDPYLTELFSVLMSGTKASNEIPSSKEFDFLTSHFPQFRGAMDESANALKLALSSFLGQKNKSNSVMDDPEVMFESTVDLLDQYFENVDMALDEMDMESNADSVGVNPSQSNSGSSDQTLKSMSRPQLKWNDVDNRNMPFVPNLKSKPNAFVASLEKSMKIGSLDDDDEEMSGGTKKMGVTFEHSTLPPFPFRFGVGNGVGGETTRQSSPHPYLPELLSLQFMKSQTTPPEKAISYAPLENSPCTWISTVEDLHKLATILEGQDAFAIDLEQHSYRSFQGFVCLMQISTRSEDFLIDTLELRQHMHILNSSFTHPKIVKVMHGSDCDILWLQRDFAIYCVNLFDTGQACRTLALPGCSLAYLLKHYCGIDADKKYQLADWRVRPLPSEMVKYAREDTHYLLYIYDRLRQDIFNTKPNTSTVSGFERMEEVLVRSKELCMRRYEKELFSETSYLSLIKFSRGCTASISENVIRVLFKWRDTVARKDDESIRYVLPDHMILSIAQEAPTEVSQLLSCCNPVPKLVRRDAKIIVDLITKALQSRDMPEPTFSTPSKIPDESYINQHAKPSFELESPIVNPHYKTPSRMSPVMNTDDLYNIAGWIESKNYYPSSSMSKLTFSEEEDEVLETIENIRKHSNVNVTPSKKSSLFFPPSNSSFNKDKVSQIMSSFSLGNGQTSNKQQNDEDTSMMDSSNILTDDPTLDDAMDTSSSFINTPINNTKNPSARVTPEEERVPLSLNEIYKLSQKNRKKNKQKKKLKQDSVSDPSPAYDGDDNDDEDIVIHQPTIPTPSESIPTQKPVDFMKKIGWLGAEEELSASEEEKEEEVNASVAVKVPNYSKPNMNVRKKPSKNYVQNRQHKY</sequence>
<evidence type="ECO:0000256" key="9">
    <source>
        <dbReference type="SAM" id="MobiDB-lite"/>
    </source>
</evidence>
<dbReference type="GO" id="GO:0071036">
    <property type="term" value="P:nuclear polyadenylation-dependent snoRNA catabolic process"/>
    <property type="evidence" value="ECO:0007669"/>
    <property type="project" value="TreeGrafter"/>
</dbReference>
<dbReference type="SMART" id="SM00341">
    <property type="entry name" value="HRDC"/>
    <property type="match status" value="1"/>
</dbReference>
<dbReference type="InterPro" id="IPR002562">
    <property type="entry name" value="3'-5'_exonuclease_dom"/>
</dbReference>
<dbReference type="Proteomes" id="UP000006671">
    <property type="component" value="Unassembled WGS sequence"/>
</dbReference>
<dbReference type="PROSITE" id="PS50967">
    <property type="entry name" value="HRDC"/>
    <property type="match status" value="1"/>
</dbReference>
<accession>D2VPJ2</accession>
<dbReference type="SMART" id="SM00474">
    <property type="entry name" value="35EXOc"/>
    <property type="match status" value="1"/>
</dbReference>
<keyword evidence="2" id="KW-0698">rRNA processing</keyword>
<keyword evidence="3" id="KW-0540">Nuclease</keyword>
<dbReference type="GO" id="GO:0000176">
    <property type="term" value="C:nuclear exosome (RNase complex)"/>
    <property type="evidence" value="ECO:0007669"/>
    <property type="project" value="InterPro"/>
</dbReference>
<reference evidence="11 12" key="1">
    <citation type="journal article" date="2010" name="Cell">
        <title>The genome of Naegleria gruberi illuminates early eukaryotic versatility.</title>
        <authorList>
            <person name="Fritz-Laylin L.K."/>
            <person name="Prochnik S.E."/>
            <person name="Ginger M.L."/>
            <person name="Dacks J.B."/>
            <person name="Carpenter M.L."/>
            <person name="Field M.C."/>
            <person name="Kuo A."/>
            <person name="Paredez A."/>
            <person name="Chapman J."/>
            <person name="Pham J."/>
            <person name="Shu S."/>
            <person name="Neupane R."/>
            <person name="Cipriano M."/>
            <person name="Mancuso J."/>
            <person name="Tu H."/>
            <person name="Salamov A."/>
            <person name="Lindquist E."/>
            <person name="Shapiro H."/>
            <person name="Lucas S."/>
            <person name="Grigoriev I.V."/>
            <person name="Cande W.Z."/>
            <person name="Fulton C."/>
            <person name="Rokhsar D.S."/>
            <person name="Dawson S.C."/>
        </authorList>
    </citation>
    <scope>NUCLEOTIDE SEQUENCE [LARGE SCALE GENOMIC DNA]</scope>
    <source>
        <strain evidence="11 12">NEG-M</strain>
    </source>
</reference>
<dbReference type="InterPro" id="IPR012588">
    <property type="entry name" value="Exosome-assoc_fac_Rrp6_N"/>
</dbReference>
<keyword evidence="6 11" id="KW-0269">Exonuclease</keyword>
<dbReference type="PANTHER" id="PTHR12124:SF47">
    <property type="entry name" value="EXOSOME COMPONENT 10"/>
    <property type="match status" value="1"/>
</dbReference>
<feature type="compositionally biased region" description="Polar residues" evidence="9">
    <location>
        <begin position="947"/>
        <end position="956"/>
    </location>
</feature>
<feature type="region of interest" description="Disordered" evidence="9">
    <location>
        <begin position="766"/>
        <end position="828"/>
    </location>
</feature>
<dbReference type="InterPro" id="IPR012337">
    <property type="entry name" value="RNaseH-like_sf"/>
</dbReference>
<dbReference type="GO" id="GO:0071051">
    <property type="term" value="P:poly(A)-dependent snoRNA 3'-end processing"/>
    <property type="evidence" value="ECO:0007669"/>
    <property type="project" value="TreeGrafter"/>
</dbReference>
<proteinExistence type="inferred from homology"/>
<dbReference type="GO" id="GO:0000467">
    <property type="term" value="P:exonucleolytic trimming to generate mature 3'-end of 5.8S rRNA from tricistronic rRNA transcript (SSU-rRNA, 5.8S rRNA, LSU-rRNA)"/>
    <property type="evidence" value="ECO:0007669"/>
    <property type="project" value="InterPro"/>
</dbReference>
<keyword evidence="5" id="KW-0271">Exosome</keyword>
<dbReference type="InterPro" id="IPR010997">
    <property type="entry name" value="HRDC-like_sf"/>
</dbReference>
<dbReference type="OrthoDB" id="2250022at2759"/>
<dbReference type="CDD" id="cd06147">
    <property type="entry name" value="Rrp6p_like_exo"/>
    <property type="match status" value="1"/>
</dbReference>
<keyword evidence="4" id="KW-0378">Hydrolase</keyword>
<comment type="similarity">
    <text evidence="8">Belongs to the exosome component 10/RRP6 family.</text>
</comment>
<evidence type="ECO:0000256" key="2">
    <source>
        <dbReference type="ARBA" id="ARBA00022552"/>
    </source>
</evidence>
<dbReference type="GO" id="GO:0003727">
    <property type="term" value="F:single-stranded RNA binding"/>
    <property type="evidence" value="ECO:0007669"/>
    <property type="project" value="TreeGrafter"/>
</dbReference>
<dbReference type="FunFam" id="1.10.150.80:FF:000001">
    <property type="entry name" value="Putative exosome component 10"/>
    <property type="match status" value="1"/>
</dbReference>
<feature type="region of interest" description="Disordered" evidence="9">
    <location>
        <begin position="841"/>
        <end position="895"/>
    </location>
</feature>
<feature type="region of interest" description="Disordered" evidence="9">
    <location>
        <begin position="198"/>
        <end position="231"/>
    </location>
</feature>
<evidence type="ECO:0000256" key="3">
    <source>
        <dbReference type="ARBA" id="ARBA00022722"/>
    </source>
</evidence>
<dbReference type="OMA" id="AGWIESK"/>
<dbReference type="AlphaFoldDB" id="D2VPJ2"/>
<keyword evidence="7" id="KW-0539">Nucleus</keyword>
<evidence type="ECO:0000256" key="4">
    <source>
        <dbReference type="ARBA" id="ARBA00022801"/>
    </source>
</evidence>
<keyword evidence="12" id="KW-1185">Reference proteome</keyword>
<protein>
    <submittedName>
        <fullName evidence="11">3'-5' exonuclease and HRDC domain-containing protein</fullName>
    </submittedName>
</protein>
<feature type="compositionally biased region" description="Basic residues" evidence="9">
    <location>
        <begin position="842"/>
        <end position="854"/>
    </location>
</feature>
<organism evidence="12">
    <name type="scientific">Naegleria gruberi</name>
    <name type="common">Amoeba</name>
    <dbReference type="NCBI Taxonomy" id="5762"/>
    <lineage>
        <taxon>Eukaryota</taxon>
        <taxon>Discoba</taxon>
        <taxon>Heterolobosea</taxon>
        <taxon>Tetramitia</taxon>
        <taxon>Eutetramitia</taxon>
        <taxon>Vahlkampfiidae</taxon>
        <taxon>Naegleria</taxon>
    </lineage>
</organism>
<dbReference type="Gene3D" id="1.10.150.80">
    <property type="entry name" value="HRDC domain"/>
    <property type="match status" value="1"/>
</dbReference>
<evidence type="ECO:0000256" key="8">
    <source>
        <dbReference type="ARBA" id="ARBA00043957"/>
    </source>
</evidence>
<evidence type="ECO:0000313" key="12">
    <source>
        <dbReference type="Proteomes" id="UP000006671"/>
    </source>
</evidence>
<dbReference type="InterPro" id="IPR044876">
    <property type="entry name" value="HRDC_dom_sf"/>
</dbReference>
<feature type="compositionally biased region" description="Polar residues" evidence="9">
    <location>
        <begin position="803"/>
        <end position="821"/>
    </location>
</feature>
<dbReference type="InParanoid" id="D2VPJ2"/>
<dbReference type="GO" id="GO:0071040">
    <property type="term" value="P:nuclear polyadenylation-dependent antisense transcript catabolic process"/>
    <property type="evidence" value="ECO:0007669"/>
    <property type="project" value="TreeGrafter"/>
</dbReference>
<dbReference type="GO" id="GO:0005730">
    <property type="term" value="C:nucleolus"/>
    <property type="evidence" value="ECO:0007669"/>
    <property type="project" value="TreeGrafter"/>
</dbReference>
<dbReference type="GO" id="GO:0000175">
    <property type="term" value="F:3'-5'-RNA exonuclease activity"/>
    <property type="evidence" value="ECO:0007669"/>
    <property type="project" value="InterPro"/>
</dbReference>
<dbReference type="GO" id="GO:0000166">
    <property type="term" value="F:nucleotide binding"/>
    <property type="evidence" value="ECO:0007669"/>
    <property type="project" value="InterPro"/>
</dbReference>
<evidence type="ECO:0000256" key="5">
    <source>
        <dbReference type="ARBA" id="ARBA00022835"/>
    </source>
</evidence>
<dbReference type="VEuPathDB" id="AmoebaDB:NAEGRDRAFT_80761"/>
<dbReference type="GO" id="GO:0071044">
    <property type="term" value="P:histone mRNA catabolic process"/>
    <property type="evidence" value="ECO:0007669"/>
    <property type="project" value="TreeGrafter"/>
</dbReference>
<evidence type="ECO:0000256" key="6">
    <source>
        <dbReference type="ARBA" id="ARBA00022839"/>
    </source>
</evidence>
<dbReference type="EMBL" id="GG738887">
    <property type="protein sequence ID" value="EFC41133.1"/>
    <property type="molecule type" value="Genomic_DNA"/>
</dbReference>
<dbReference type="GO" id="GO:0071039">
    <property type="term" value="P:nuclear polyadenylation-dependent CUT catabolic process"/>
    <property type="evidence" value="ECO:0007669"/>
    <property type="project" value="TreeGrafter"/>
</dbReference>
<dbReference type="GeneID" id="8851095"/>
<evidence type="ECO:0000259" key="10">
    <source>
        <dbReference type="PROSITE" id="PS50967"/>
    </source>
</evidence>
<name>D2VPJ2_NAEGR</name>
<dbReference type="PANTHER" id="PTHR12124">
    <property type="entry name" value="POLYMYOSITIS/SCLERODERMA AUTOANTIGEN-RELATED"/>
    <property type="match status" value="1"/>
</dbReference>
<feature type="region of interest" description="Disordered" evidence="9">
    <location>
        <begin position="934"/>
        <end position="956"/>
    </location>
</feature>
<feature type="compositionally biased region" description="Polar residues" evidence="9">
    <location>
        <begin position="198"/>
        <end position="223"/>
    </location>
</feature>
<dbReference type="GO" id="GO:0071038">
    <property type="term" value="P:TRAMP-dependent tRNA surveillance pathway"/>
    <property type="evidence" value="ECO:0007669"/>
    <property type="project" value="TreeGrafter"/>
</dbReference>
<dbReference type="GO" id="GO:0071037">
    <property type="term" value="P:nuclear polyadenylation-dependent snRNA catabolic process"/>
    <property type="evidence" value="ECO:0007669"/>
    <property type="project" value="TreeGrafter"/>
</dbReference>
<dbReference type="InterPro" id="IPR045092">
    <property type="entry name" value="Rrp6-like"/>
</dbReference>
<evidence type="ECO:0000313" key="11">
    <source>
        <dbReference type="EMBL" id="EFC41133.1"/>
    </source>
</evidence>
<feature type="compositionally biased region" description="Low complexity" evidence="9">
    <location>
        <begin position="881"/>
        <end position="892"/>
    </location>
</feature>